<dbReference type="Pfam" id="PF00072">
    <property type="entry name" value="Response_reg"/>
    <property type="match status" value="1"/>
</dbReference>
<dbReference type="Proteomes" id="UP000530412">
    <property type="component" value="Unassembled WGS sequence"/>
</dbReference>
<dbReference type="EMBL" id="JACJIE010000001">
    <property type="protein sequence ID" value="MBA8942577.1"/>
    <property type="molecule type" value="Genomic_DNA"/>
</dbReference>
<dbReference type="SUPFAM" id="SSF52172">
    <property type="entry name" value="CheY-like"/>
    <property type="match status" value="1"/>
</dbReference>
<organism evidence="9 10">
    <name type="scientific">Streptomyces calvus</name>
    <dbReference type="NCBI Taxonomy" id="67282"/>
    <lineage>
        <taxon>Bacteria</taxon>
        <taxon>Bacillati</taxon>
        <taxon>Actinomycetota</taxon>
        <taxon>Actinomycetes</taxon>
        <taxon>Kitasatosporales</taxon>
        <taxon>Streptomycetaceae</taxon>
        <taxon>Streptomyces</taxon>
    </lineage>
</organism>
<dbReference type="GO" id="GO:0003677">
    <property type="term" value="F:DNA binding"/>
    <property type="evidence" value="ECO:0007669"/>
    <property type="project" value="UniProtKB-KW"/>
</dbReference>
<dbReference type="SMART" id="SM00421">
    <property type="entry name" value="HTH_LUXR"/>
    <property type="match status" value="1"/>
</dbReference>
<evidence type="ECO:0000259" key="6">
    <source>
        <dbReference type="PROSITE" id="PS50043"/>
    </source>
</evidence>
<dbReference type="Gene3D" id="3.40.50.2300">
    <property type="match status" value="1"/>
</dbReference>
<dbReference type="InterPro" id="IPR011006">
    <property type="entry name" value="CheY-like_superfamily"/>
</dbReference>
<dbReference type="GO" id="GO:0000160">
    <property type="term" value="P:phosphorelay signal transduction system"/>
    <property type="evidence" value="ECO:0007669"/>
    <property type="project" value="InterPro"/>
</dbReference>
<dbReference type="InterPro" id="IPR001789">
    <property type="entry name" value="Sig_transdc_resp-reg_receiver"/>
</dbReference>
<evidence type="ECO:0000256" key="1">
    <source>
        <dbReference type="ARBA" id="ARBA00022553"/>
    </source>
</evidence>
<keyword evidence="10" id="KW-1185">Reference proteome</keyword>
<reference evidence="8 11" key="2">
    <citation type="submission" date="2020-08" db="EMBL/GenBank/DDBJ databases">
        <title>Genomic Encyclopedia of Type Strains, Phase III (KMG-III): the genomes of soil and plant-associated and newly described type strains.</title>
        <authorList>
            <person name="Whitman W."/>
        </authorList>
    </citation>
    <scope>NUCLEOTIDE SEQUENCE [LARGE SCALE GENOMIC DNA]</scope>
    <source>
        <strain evidence="8 11">CECT 3271</strain>
    </source>
</reference>
<dbReference type="InterPro" id="IPR000792">
    <property type="entry name" value="Tscrpt_reg_LuxR_C"/>
</dbReference>
<keyword evidence="4" id="KW-0804">Transcription</keyword>
<dbReference type="PROSITE" id="PS00622">
    <property type="entry name" value="HTH_LUXR_1"/>
    <property type="match status" value="1"/>
</dbReference>
<reference evidence="9 10" key="1">
    <citation type="submission" date="2017-07" db="EMBL/GenBank/DDBJ databases">
        <title>The Complete Genome of Streptomyces asterosporus-ZSY.</title>
        <authorList>
            <person name="Zhang S."/>
        </authorList>
    </citation>
    <scope>NUCLEOTIDE SEQUENCE [LARGE SCALE GENOMIC DNA]</scope>
    <source>
        <strain evidence="9 10">DSM 41452</strain>
    </source>
</reference>
<dbReference type="InterPro" id="IPR016032">
    <property type="entry name" value="Sig_transdc_resp-reg_C-effctor"/>
</dbReference>
<dbReference type="PRINTS" id="PR00038">
    <property type="entry name" value="HTHLUXR"/>
</dbReference>
<evidence type="ECO:0000313" key="8">
    <source>
        <dbReference type="EMBL" id="MBA8942577.1"/>
    </source>
</evidence>
<keyword evidence="3 9" id="KW-0238">DNA-binding</keyword>
<dbReference type="OrthoDB" id="9808843at2"/>
<evidence type="ECO:0000313" key="11">
    <source>
        <dbReference type="Proteomes" id="UP000530412"/>
    </source>
</evidence>
<dbReference type="EMBL" id="CP022310">
    <property type="protein sequence ID" value="QDI68411.1"/>
    <property type="molecule type" value="Genomic_DNA"/>
</dbReference>
<dbReference type="GO" id="GO:0006355">
    <property type="term" value="P:regulation of DNA-templated transcription"/>
    <property type="evidence" value="ECO:0007669"/>
    <property type="project" value="InterPro"/>
</dbReference>
<keyword evidence="1 5" id="KW-0597">Phosphoprotein</keyword>
<evidence type="ECO:0000256" key="4">
    <source>
        <dbReference type="ARBA" id="ARBA00023163"/>
    </source>
</evidence>
<feature type="domain" description="Response regulatory" evidence="7">
    <location>
        <begin position="4"/>
        <end position="126"/>
    </location>
</feature>
<accession>A0A7W3M4H5</accession>
<dbReference type="PROSITE" id="PS50043">
    <property type="entry name" value="HTH_LUXR_2"/>
    <property type="match status" value="1"/>
</dbReference>
<dbReference type="InterPro" id="IPR039420">
    <property type="entry name" value="WalR-like"/>
</dbReference>
<accession>A0A514JM63</accession>
<evidence type="ECO:0000313" key="10">
    <source>
        <dbReference type="Proteomes" id="UP000316215"/>
    </source>
</evidence>
<dbReference type="KEGG" id="sast:CD934_06760"/>
<sequence length="220" mass="23716">MTIRVFLVDDHPLFRAGVRLALEDVEDMEVVGEADSGEEAVQALVHERVRADVVLMDVQMPGSSGVSALPAITAAHHPGAEAPRVLMMSVTDDDDMVVAALRAGAHGYLLKGAPRTELIRAVRTVAGQGAVFSPTVAARLSGYFSAVHELPSRAAFPQLTERERQILDLIARGYTNRRIARELVLAEKTVRNHVSHVFAKLQVSDRATAVVRARDAGLGV</sequence>
<dbReference type="SUPFAM" id="SSF46894">
    <property type="entry name" value="C-terminal effector domain of the bipartite response regulators"/>
    <property type="match status" value="1"/>
</dbReference>
<evidence type="ECO:0000256" key="2">
    <source>
        <dbReference type="ARBA" id="ARBA00023015"/>
    </source>
</evidence>
<gene>
    <name evidence="9" type="ORF">CD934_06760</name>
    <name evidence="8" type="ORF">FHS33_000966</name>
</gene>
<evidence type="ECO:0000313" key="9">
    <source>
        <dbReference type="EMBL" id="QDI68411.1"/>
    </source>
</evidence>
<feature type="domain" description="HTH luxR-type" evidence="6">
    <location>
        <begin position="152"/>
        <end position="217"/>
    </location>
</feature>
<dbReference type="AlphaFoldDB" id="A0A514JM63"/>
<keyword evidence="2" id="KW-0805">Transcription regulation</keyword>
<feature type="modified residue" description="4-aspartylphosphate" evidence="5">
    <location>
        <position position="57"/>
    </location>
</feature>
<dbReference type="PROSITE" id="PS50110">
    <property type="entry name" value="RESPONSE_REGULATORY"/>
    <property type="match status" value="1"/>
</dbReference>
<dbReference type="CDD" id="cd17535">
    <property type="entry name" value="REC_NarL-like"/>
    <property type="match status" value="1"/>
</dbReference>
<evidence type="ECO:0000256" key="3">
    <source>
        <dbReference type="ARBA" id="ARBA00023125"/>
    </source>
</evidence>
<dbReference type="PANTHER" id="PTHR43214:SF24">
    <property type="entry name" value="TRANSCRIPTIONAL REGULATORY PROTEIN NARL-RELATED"/>
    <property type="match status" value="1"/>
</dbReference>
<dbReference type="PANTHER" id="PTHR43214">
    <property type="entry name" value="TWO-COMPONENT RESPONSE REGULATOR"/>
    <property type="match status" value="1"/>
</dbReference>
<dbReference type="CDD" id="cd06170">
    <property type="entry name" value="LuxR_C_like"/>
    <property type="match status" value="1"/>
</dbReference>
<dbReference type="RefSeq" id="WP_142192493.1">
    <property type="nucleotide sequence ID" value="NZ_BMSU01000013.1"/>
</dbReference>
<proteinExistence type="predicted"/>
<dbReference type="Proteomes" id="UP000316215">
    <property type="component" value="Chromosome"/>
</dbReference>
<evidence type="ECO:0000259" key="7">
    <source>
        <dbReference type="PROSITE" id="PS50110"/>
    </source>
</evidence>
<dbReference type="InterPro" id="IPR058245">
    <property type="entry name" value="NreC/VraR/RcsB-like_REC"/>
</dbReference>
<dbReference type="SMART" id="SM00448">
    <property type="entry name" value="REC"/>
    <property type="match status" value="1"/>
</dbReference>
<dbReference type="Pfam" id="PF00196">
    <property type="entry name" value="GerE"/>
    <property type="match status" value="1"/>
</dbReference>
<name>A0A514JM63_9ACTN</name>
<protein>
    <submittedName>
        <fullName evidence="8">DNA-binding NarL/FixJ family response regulator</fullName>
    </submittedName>
    <submittedName>
        <fullName evidence="9">DNA-binding response regulator</fullName>
    </submittedName>
</protein>
<evidence type="ECO:0000256" key="5">
    <source>
        <dbReference type="PROSITE-ProRule" id="PRU00169"/>
    </source>
</evidence>